<evidence type="ECO:0000259" key="1">
    <source>
        <dbReference type="Pfam" id="PF08241"/>
    </source>
</evidence>
<dbReference type="CDD" id="cd02440">
    <property type="entry name" value="AdoMet_MTases"/>
    <property type="match status" value="1"/>
</dbReference>
<accession>A0A1Y2J8E9</accession>
<proteinExistence type="predicted"/>
<dbReference type="Proteomes" id="UP000193335">
    <property type="component" value="Unassembled WGS sequence"/>
</dbReference>
<dbReference type="PANTHER" id="PTHR42912">
    <property type="entry name" value="METHYLTRANSFERASE"/>
    <property type="match status" value="1"/>
</dbReference>
<dbReference type="Gene3D" id="3.40.50.150">
    <property type="entry name" value="Vaccinia Virus protein VP39"/>
    <property type="match status" value="1"/>
</dbReference>
<gene>
    <name evidence="2" type="ORF">BSZ19_49725</name>
</gene>
<keyword evidence="2" id="KW-0489">Methyltransferase</keyword>
<comment type="caution">
    <text evidence="2">The sequence shown here is derived from an EMBL/GenBank/DDBJ whole genome shotgun (WGS) entry which is preliminary data.</text>
</comment>
<evidence type="ECO:0000313" key="3">
    <source>
        <dbReference type="Proteomes" id="UP000193335"/>
    </source>
</evidence>
<feature type="domain" description="Methyltransferase type 11" evidence="1">
    <location>
        <begin position="58"/>
        <end position="153"/>
    </location>
</feature>
<dbReference type="Pfam" id="PF08241">
    <property type="entry name" value="Methyltransf_11"/>
    <property type="match status" value="1"/>
</dbReference>
<dbReference type="InterPro" id="IPR029063">
    <property type="entry name" value="SAM-dependent_MTases_sf"/>
</dbReference>
<organism evidence="2 3">
    <name type="scientific">Bradyrhizobium japonicum</name>
    <dbReference type="NCBI Taxonomy" id="375"/>
    <lineage>
        <taxon>Bacteria</taxon>
        <taxon>Pseudomonadati</taxon>
        <taxon>Pseudomonadota</taxon>
        <taxon>Alphaproteobacteria</taxon>
        <taxon>Hyphomicrobiales</taxon>
        <taxon>Nitrobacteraceae</taxon>
        <taxon>Bradyrhizobium</taxon>
    </lineage>
</organism>
<reference evidence="2 3" key="1">
    <citation type="submission" date="2017-03" db="EMBL/GenBank/DDBJ databases">
        <title>Whole genome sequences of fourteen strains of Bradyrhizobium canariense and one strain of Bradyrhizobium japonicum isolated from Lupinus (Papilionoideae: Genisteae) species in Algeria.</title>
        <authorList>
            <person name="Crovadore J."/>
            <person name="Chekireb D."/>
            <person name="Brachmann A."/>
            <person name="Chablais R."/>
            <person name="Cochard B."/>
            <person name="Lefort F."/>
        </authorList>
    </citation>
    <scope>NUCLEOTIDE SEQUENCE [LARGE SCALE GENOMIC DNA]</scope>
    <source>
        <strain evidence="2 3">UBMA197</strain>
    </source>
</reference>
<keyword evidence="2" id="KW-0808">Transferase</keyword>
<dbReference type="InterPro" id="IPR050508">
    <property type="entry name" value="Methyltransf_Superfamily"/>
</dbReference>
<dbReference type="AlphaFoldDB" id="A0A1Y2J8E9"/>
<name>A0A1Y2J8E9_BRAJP</name>
<dbReference type="RefSeq" id="WP_085405838.1">
    <property type="nucleotide sequence ID" value="NZ_NAFL01000287.1"/>
</dbReference>
<protein>
    <submittedName>
        <fullName evidence="2">SAM-dependent methyltransferase</fullName>
    </submittedName>
</protein>
<evidence type="ECO:0000313" key="2">
    <source>
        <dbReference type="EMBL" id="OSJ21493.1"/>
    </source>
</evidence>
<sequence length="239" mass="26659">MTEFDQYRDGYSAQIDDAIAFSGQPQDFFTRAKARYLLDTFSKVRSQNDTSSKPLDVLDIGCGHGLIHPHLRPAQSGIKLTGIDVAGTVIEEARADNPDVHYDVYEGTRLPYDARTFDIAFAIAVMHHVPPDDWKSFLVEAARVVRPGGLVIIIEHNPLNPLTQKIVRSCPFDQNAVLLRSNRLAKLFRAAGMVDIERQFIIFTPFDTPFFHKLDASLGWLPLGAQYCMSARVPSIDGA</sequence>
<dbReference type="GO" id="GO:0032259">
    <property type="term" value="P:methylation"/>
    <property type="evidence" value="ECO:0007669"/>
    <property type="project" value="UniProtKB-KW"/>
</dbReference>
<dbReference type="GO" id="GO:0008757">
    <property type="term" value="F:S-adenosylmethionine-dependent methyltransferase activity"/>
    <property type="evidence" value="ECO:0007669"/>
    <property type="project" value="InterPro"/>
</dbReference>
<dbReference type="InterPro" id="IPR013216">
    <property type="entry name" value="Methyltransf_11"/>
</dbReference>
<dbReference type="EMBL" id="NAFL01000287">
    <property type="protein sequence ID" value="OSJ21493.1"/>
    <property type="molecule type" value="Genomic_DNA"/>
</dbReference>
<dbReference type="SUPFAM" id="SSF53335">
    <property type="entry name" value="S-adenosyl-L-methionine-dependent methyltransferases"/>
    <property type="match status" value="1"/>
</dbReference>